<reference evidence="1" key="1">
    <citation type="submission" date="2021-06" db="EMBL/GenBank/DDBJ databases">
        <authorList>
            <person name="Kallberg Y."/>
            <person name="Tangrot J."/>
            <person name="Rosling A."/>
        </authorList>
    </citation>
    <scope>NUCLEOTIDE SEQUENCE</scope>
    <source>
        <strain evidence="1">MA461A</strain>
    </source>
</reference>
<name>A0ACA9S7N2_9GLOM</name>
<gene>
    <name evidence="1" type="ORF">RPERSI_LOCUS27943</name>
</gene>
<dbReference type="EMBL" id="CAJVQC010100061">
    <property type="protein sequence ID" value="CAG8830877.1"/>
    <property type="molecule type" value="Genomic_DNA"/>
</dbReference>
<dbReference type="Proteomes" id="UP000789920">
    <property type="component" value="Unassembled WGS sequence"/>
</dbReference>
<accession>A0ACA9S7N2</accession>
<evidence type="ECO:0000313" key="1">
    <source>
        <dbReference type="EMBL" id="CAG8830877.1"/>
    </source>
</evidence>
<protein>
    <submittedName>
        <fullName evidence="1">31193_t:CDS:1</fullName>
    </submittedName>
</protein>
<evidence type="ECO:0000313" key="2">
    <source>
        <dbReference type="Proteomes" id="UP000789920"/>
    </source>
</evidence>
<organism evidence="1 2">
    <name type="scientific">Racocetra persica</name>
    <dbReference type="NCBI Taxonomy" id="160502"/>
    <lineage>
        <taxon>Eukaryota</taxon>
        <taxon>Fungi</taxon>
        <taxon>Fungi incertae sedis</taxon>
        <taxon>Mucoromycota</taxon>
        <taxon>Glomeromycotina</taxon>
        <taxon>Glomeromycetes</taxon>
        <taxon>Diversisporales</taxon>
        <taxon>Gigasporaceae</taxon>
        <taxon>Racocetra</taxon>
    </lineage>
</organism>
<feature type="non-terminal residue" evidence="1">
    <location>
        <position position="1"/>
    </location>
</feature>
<sequence>INDLQIASEHPDEVFVEEILLAHETLSTDKFNDLINRIEYGLLGGIHDPNFAVTIIKVVLNTYISENITEIQKKYINELVNDIKNKKQESFGLFEALKDNDFQEQFLAFSQSTY</sequence>
<feature type="non-terminal residue" evidence="1">
    <location>
        <position position="114"/>
    </location>
</feature>
<keyword evidence="2" id="KW-1185">Reference proteome</keyword>
<proteinExistence type="predicted"/>
<comment type="caution">
    <text evidence="1">The sequence shown here is derived from an EMBL/GenBank/DDBJ whole genome shotgun (WGS) entry which is preliminary data.</text>
</comment>